<sequence length="220" mass="25695">MKPTIAILGLTLAAWAGPAAAGSVTLFSEGHFRGERLTIDGDISNLSKLPPWNDRARSLVVNSGVWEVCKHKKYKDCVQLRRGARVADLGQIGYFGQISSLRQVGDDYGWRGRDRDRDWDDDRRWPRDPDWRDDDWRRPPPPPPPPPRWGDRDWDRDRDWGGDRDYDWSSCQRQVYDGLIQRYGYRARARFSGFPDEGTVWFDGQPWQFRCRGGRVNIWQ</sequence>
<feature type="signal peptide" evidence="4">
    <location>
        <begin position="1"/>
        <end position="21"/>
    </location>
</feature>
<dbReference type="SUPFAM" id="SSF49695">
    <property type="entry name" value="gamma-Crystallin-like"/>
    <property type="match status" value="1"/>
</dbReference>
<feature type="domain" description="Beta/gamma crystallin 'Greek key'" evidence="5">
    <location>
        <begin position="24"/>
        <end position="104"/>
    </location>
</feature>
<evidence type="ECO:0000256" key="4">
    <source>
        <dbReference type="SAM" id="SignalP"/>
    </source>
</evidence>
<dbReference type="InterPro" id="IPR011024">
    <property type="entry name" value="G_crystallin-like"/>
</dbReference>
<reference evidence="6" key="1">
    <citation type="submission" date="2020-04" db="EMBL/GenBank/DDBJ databases">
        <title>A desert anoxygenic phototrophic bacterium fixes CO2 using RubisCO under aerobic conditions.</title>
        <authorList>
            <person name="Tang K."/>
        </authorList>
    </citation>
    <scope>NUCLEOTIDE SEQUENCE [LARGE SCALE GENOMIC DNA]</scope>
    <source>
        <strain evidence="6">MIMtkB3</strain>
    </source>
</reference>
<proteinExistence type="inferred from homology"/>
<dbReference type="Pfam" id="PF00030">
    <property type="entry name" value="Crystall"/>
    <property type="match status" value="1"/>
</dbReference>
<gene>
    <name evidence="6" type="ORF">HHL28_12570</name>
</gene>
<evidence type="ECO:0000313" key="6">
    <source>
        <dbReference type="EMBL" id="QJE73816.1"/>
    </source>
</evidence>
<name>A0A858RA00_9PROT</name>
<accession>A0A858RA00</accession>
<dbReference type="Proteomes" id="UP000501891">
    <property type="component" value="Chromosome"/>
</dbReference>
<evidence type="ECO:0000256" key="3">
    <source>
        <dbReference type="SAM" id="MobiDB-lite"/>
    </source>
</evidence>
<dbReference type="EMBL" id="CP051775">
    <property type="protein sequence ID" value="QJE73816.1"/>
    <property type="molecule type" value="Genomic_DNA"/>
</dbReference>
<evidence type="ECO:0000256" key="1">
    <source>
        <dbReference type="ARBA" id="ARBA00009646"/>
    </source>
</evidence>
<feature type="chain" id="PRO_5032374141" evidence="4">
    <location>
        <begin position="22"/>
        <end position="220"/>
    </location>
</feature>
<keyword evidence="4" id="KW-0732">Signal</keyword>
<evidence type="ECO:0000256" key="2">
    <source>
        <dbReference type="ARBA" id="ARBA00022737"/>
    </source>
</evidence>
<comment type="similarity">
    <text evidence="1">Belongs to the beta/gamma-crystallin family.</text>
</comment>
<feature type="region of interest" description="Disordered" evidence="3">
    <location>
        <begin position="130"/>
        <end position="154"/>
    </location>
</feature>
<organism evidence="6 7">
    <name type="scientific">Aerophototrophica crusticola</name>
    <dbReference type="NCBI Taxonomy" id="1709002"/>
    <lineage>
        <taxon>Bacteria</taxon>
        <taxon>Pseudomonadati</taxon>
        <taxon>Pseudomonadota</taxon>
        <taxon>Alphaproteobacteria</taxon>
        <taxon>Rhodospirillales</taxon>
        <taxon>Rhodospirillaceae</taxon>
        <taxon>Aerophototrophica</taxon>
    </lineage>
</organism>
<dbReference type="InterPro" id="IPR001064">
    <property type="entry name" value="Beta/gamma_crystallin"/>
</dbReference>
<dbReference type="Gene3D" id="2.60.20.10">
    <property type="entry name" value="Crystallins"/>
    <property type="match status" value="1"/>
</dbReference>
<evidence type="ECO:0000259" key="5">
    <source>
        <dbReference type="Pfam" id="PF00030"/>
    </source>
</evidence>
<protein>
    <submittedName>
        <fullName evidence="6">Beta/gamma crystallin family protein</fullName>
    </submittedName>
</protein>
<dbReference type="KEGG" id="acru:HHL28_12570"/>
<keyword evidence="7" id="KW-1185">Reference proteome</keyword>
<feature type="compositionally biased region" description="Pro residues" evidence="3">
    <location>
        <begin position="139"/>
        <end position="148"/>
    </location>
</feature>
<dbReference type="AlphaFoldDB" id="A0A858RA00"/>
<evidence type="ECO:0000313" key="7">
    <source>
        <dbReference type="Proteomes" id="UP000501891"/>
    </source>
</evidence>
<keyword evidence="2" id="KW-0677">Repeat</keyword>